<gene>
    <name evidence="1" type="ORF">O9K51_10615</name>
</gene>
<dbReference type="Proteomes" id="UP001163105">
    <property type="component" value="Unassembled WGS sequence"/>
</dbReference>
<protein>
    <submittedName>
        <fullName evidence="1">ATP-dependent DNA helicase PIF1</fullName>
    </submittedName>
</protein>
<keyword evidence="2" id="KW-1185">Reference proteome</keyword>
<organism evidence="1 2">
    <name type="scientific">Purpureocillium lavendulum</name>
    <dbReference type="NCBI Taxonomy" id="1247861"/>
    <lineage>
        <taxon>Eukaryota</taxon>
        <taxon>Fungi</taxon>
        <taxon>Dikarya</taxon>
        <taxon>Ascomycota</taxon>
        <taxon>Pezizomycotina</taxon>
        <taxon>Sordariomycetes</taxon>
        <taxon>Hypocreomycetidae</taxon>
        <taxon>Hypocreales</taxon>
        <taxon>Ophiocordycipitaceae</taxon>
        <taxon>Purpureocillium</taxon>
    </lineage>
</organism>
<sequence>MRNHIRVHDDFKDMRPWSGPETADIVLPDHDGELTKLLIHNGYLDRAIWTDQKPLYYIEVKATMSEKNREFYMSDDQYQRCNESVVSEGPLSAADLAGGAS</sequence>
<name>A0AB34FEB3_9HYPO</name>
<dbReference type="GO" id="GO:0004386">
    <property type="term" value="F:helicase activity"/>
    <property type="evidence" value="ECO:0007669"/>
    <property type="project" value="UniProtKB-KW"/>
</dbReference>
<proteinExistence type="predicted"/>
<evidence type="ECO:0000313" key="2">
    <source>
        <dbReference type="Proteomes" id="UP001163105"/>
    </source>
</evidence>
<evidence type="ECO:0000313" key="1">
    <source>
        <dbReference type="EMBL" id="KAJ6436847.1"/>
    </source>
</evidence>
<accession>A0AB34FEB3</accession>
<keyword evidence="1" id="KW-0378">Hydrolase</keyword>
<reference evidence="1" key="1">
    <citation type="submission" date="2023-01" db="EMBL/GenBank/DDBJ databases">
        <title>The growth and conidiation of Purpureocillium lavendulum are regulated by nitrogen source and histone H3K14 acetylation.</title>
        <authorList>
            <person name="Tang P."/>
            <person name="Han J."/>
            <person name="Zhang C."/>
            <person name="Tang P."/>
            <person name="Qi F."/>
            <person name="Zhang K."/>
            <person name="Liang L."/>
        </authorList>
    </citation>
    <scope>NUCLEOTIDE SEQUENCE</scope>
    <source>
        <strain evidence="1">YMF1.00683</strain>
    </source>
</reference>
<keyword evidence="1" id="KW-0347">Helicase</keyword>
<keyword evidence="1" id="KW-0547">Nucleotide-binding</keyword>
<keyword evidence="1" id="KW-0067">ATP-binding</keyword>
<comment type="caution">
    <text evidence="1">The sequence shown here is derived from an EMBL/GenBank/DDBJ whole genome shotgun (WGS) entry which is preliminary data.</text>
</comment>
<dbReference type="EMBL" id="JAQHRD010000016">
    <property type="protein sequence ID" value="KAJ6436847.1"/>
    <property type="molecule type" value="Genomic_DNA"/>
</dbReference>
<dbReference type="AlphaFoldDB" id="A0AB34FEB3"/>